<keyword evidence="3" id="KW-0813">Transport</keyword>
<dbReference type="EMBL" id="CP068073">
    <property type="protein sequence ID" value="QQS83964.1"/>
    <property type="molecule type" value="Genomic_DNA"/>
</dbReference>
<dbReference type="Pfam" id="PF01497">
    <property type="entry name" value="Peripla_BP_2"/>
    <property type="match status" value="1"/>
</dbReference>
<dbReference type="PANTHER" id="PTHR30532:SF29">
    <property type="entry name" value="FE(3+) DICITRATE-BINDING PERIPLASMIC PROTEIN"/>
    <property type="match status" value="1"/>
</dbReference>
<feature type="compositionally biased region" description="Basic and acidic residues" evidence="7">
    <location>
        <begin position="28"/>
        <end position="48"/>
    </location>
</feature>
<dbReference type="OrthoDB" id="9793175at2"/>
<dbReference type="GO" id="GO:0005886">
    <property type="term" value="C:plasma membrane"/>
    <property type="evidence" value="ECO:0007669"/>
    <property type="project" value="UniProtKB-SubCell"/>
</dbReference>
<evidence type="ECO:0000313" key="10">
    <source>
        <dbReference type="EMBL" id="QQS83964.1"/>
    </source>
</evidence>
<dbReference type="Proteomes" id="UP000293854">
    <property type="component" value="Unassembled WGS sequence"/>
</dbReference>
<feature type="domain" description="Fe/B12 periplasmic-binding" evidence="9">
    <location>
        <begin position="59"/>
        <end position="327"/>
    </location>
</feature>
<keyword evidence="13" id="KW-1185">Reference proteome</keyword>
<feature type="chain" id="PRO_5044548793" evidence="8">
    <location>
        <begin position="22"/>
        <end position="333"/>
    </location>
</feature>
<evidence type="ECO:0000256" key="5">
    <source>
        <dbReference type="ARBA" id="ARBA00023139"/>
    </source>
</evidence>
<reference evidence="11 12" key="1">
    <citation type="submission" date="2018-11" db="EMBL/GenBank/DDBJ databases">
        <title>Genomic profiling of Staphylococcus species from a Poultry farm system in KwaZulu-Natal, South Africa.</title>
        <authorList>
            <person name="Amoako D.G."/>
            <person name="Somboro A.M."/>
            <person name="Abia A.L.K."/>
            <person name="Bester L.A."/>
            <person name="Essack S.Y."/>
        </authorList>
    </citation>
    <scope>NUCLEOTIDE SEQUENCE [LARGE SCALE GENOMIC DNA]</scope>
    <source>
        <strain evidence="11 12">SA11</strain>
    </source>
</reference>
<dbReference type="GO" id="GO:0030288">
    <property type="term" value="C:outer membrane-bounded periplasmic space"/>
    <property type="evidence" value="ECO:0007669"/>
    <property type="project" value="TreeGrafter"/>
</dbReference>
<dbReference type="KEGG" id="scv:A4G25_11725"/>
<evidence type="ECO:0000256" key="3">
    <source>
        <dbReference type="ARBA" id="ARBA00022448"/>
    </source>
</evidence>
<dbReference type="Gene3D" id="3.40.50.1980">
    <property type="entry name" value="Nitrogenase molybdenum iron protein domain"/>
    <property type="match status" value="2"/>
</dbReference>
<evidence type="ECO:0000256" key="1">
    <source>
        <dbReference type="ARBA" id="ARBA00004193"/>
    </source>
</evidence>
<dbReference type="NCBIfam" id="NF008501">
    <property type="entry name" value="PRK11411.1"/>
    <property type="match status" value="1"/>
</dbReference>
<evidence type="ECO:0000256" key="8">
    <source>
        <dbReference type="SAM" id="SignalP"/>
    </source>
</evidence>
<comment type="subcellular location">
    <subcellularLocation>
        <location evidence="1">Cell membrane</location>
        <topology evidence="1">Lipid-anchor</topology>
    </subcellularLocation>
</comment>
<evidence type="ECO:0000313" key="13">
    <source>
        <dbReference type="Proteomes" id="UP000595942"/>
    </source>
</evidence>
<keyword evidence="5" id="KW-0564">Palmitate</keyword>
<proteinExistence type="inferred from homology"/>
<dbReference type="AlphaFoldDB" id="A0A143PDF3"/>
<dbReference type="SUPFAM" id="SSF53807">
    <property type="entry name" value="Helical backbone' metal receptor"/>
    <property type="match status" value="1"/>
</dbReference>
<evidence type="ECO:0000256" key="4">
    <source>
        <dbReference type="ARBA" id="ARBA00022729"/>
    </source>
</evidence>
<comment type="similarity">
    <text evidence="2">Belongs to the bacterial solute-binding protein 8 family.</text>
</comment>
<reference evidence="10 13" key="2">
    <citation type="submission" date="2021-01" db="EMBL/GenBank/DDBJ databases">
        <title>FDA dAtabase for Regulatory Grade micrObial Sequences (FDA-ARGOS): Supporting development and validation of Infectious Disease Dx tests.</title>
        <authorList>
            <person name="Sproer C."/>
            <person name="Gronow S."/>
            <person name="Severitt S."/>
            <person name="Schroder I."/>
            <person name="Tallon L."/>
            <person name="Sadzewicz L."/>
            <person name="Zhao X."/>
            <person name="Boylan J."/>
            <person name="Ott S."/>
            <person name="Bowen H."/>
            <person name="Vavikolanu K."/>
            <person name="Mehta A."/>
            <person name="Aluvathingal J."/>
            <person name="Nadendla S."/>
            <person name="Lowell S."/>
            <person name="Myers T."/>
            <person name="Yan Y."/>
            <person name="Sichtig H."/>
        </authorList>
    </citation>
    <scope>NUCLEOTIDE SEQUENCE [LARGE SCALE GENOMIC DNA]</scope>
    <source>
        <strain evidence="10 13">FDAARGOS_1148</strain>
    </source>
</reference>
<keyword evidence="6" id="KW-0449">Lipoprotein</keyword>
<keyword evidence="4 8" id="KW-0732">Signal</keyword>
<evidence type="ECO:0000256" key="7">
    <source>
        <dbReference type="SAM" id="MobiDB-lite"/>
    </source>
</evidence>
<evidence type="ECO:0000259" key="9">
    <source>
        <dbReference type="PROSITE" id="PS50983"/>
    </source>
</evidence>
<gene>
    <name evidence="11" type="ORF">EIG99_08115</name>
    <name evidence="10" type="ORF">I6J05_06740</name>
</gene>
<evidence type="ECO:0000256" key="6">
    <source>
        <dbReference type="ARBA" id="ARBA00023288"/>
    </source>
</evidence>
<dbReference type="Proteomes" id="UP000595942">
    <property type="component" value="Chromosome"/>
</dbReference>
<name>A0A143PDF3_9STAP</name>
<evidence type="ECO:0000313" key="12">
    <source>
        <dbReference type="Proteomes" id="UP000293854"/>
    </source>
</evidence>
<dbReference type="GeneID" id="93726028"/>
<protein>
    <submittedName>
        <fullName evidence="10 11">ABC transporter substrate-binding protein</fullName>
    </submittedName>
</protein>
<dbReference type="GO" id="GO:1901678">
    <property type="term" value="P:iron coordination entity transport"/>
    <property type="evidence" value="ECO:0007669"/>
    <property type="project" value="UniProtKB-ARBA"/>
</dbReference>
<evidence type="ECO:0000256" key="2">
    <source>
        <dbReference type="ARBA" id="ARBA00008814"/>
    </source>
</evidence>
<evidence type="ECO:0000313" key="11">
    <source>
        <dbReference type="EMBL" id="RZI01721.1"/>
    </source>
</evidence>
<dbReference type="FunFam" id="3.40.50.1980:FF:000003">
    <property type="entry name" value="Iron ABC transporter substrate-binding protein"/>
    <property type="match status" value="1"/>
</dbReference>
<dbReference type="PROSITE" id="PS50983">
    <property type="entry name" value="FE_B12_PBP"/>
    <property type="match status" value="1"/>
</dbReference>
<dbReference type="RefSeq" id="WP_047130822.1">
    <property type="nucleotide sequence ID" value="NZ_CP015114.1"/>
</dbReference>
<sequence>MNKLKFLGILVLVLALTVVTACGNGNSDKSKESSKKDSKDTITIKNDGGETKVKKGAKRVVALEYSFVDALASLGVTPVGVADDNKPDRIIKPIREKIGKYESVGTRKQPNLEVISKEKPDLILADQQRHKGIKKELNKIAPTIFLPSFDGDYKQNIDAFKTIAKALGKEKEGDKRLKEHNEKMDDYAKDIKFDKKLSALPAVITKSDIMAHSDKSYVGQIFHQLGFKEALNKGTSKDLPKYMNGPYLKMSTEQLAKVNPQQMFIMIDEKDKPLLDKQENDEVWKTIDAVKHNRVYTADRSTWSRSRGLISSEELAKDLVKLSKEHENDQSSK</sequence>
<dbReference type="InterPro" id="IPR002491">
    <property type="entry name" value="ABC_transptr_periplasmic_BD"/>
</dbReference>
<dbReference type="PANTHER" id="PTHR30532">
    <property type="entry name" value="IRON III DICITRATE-BINDING PERIPLASMIC PROTEIN"/>
    <property type="match status" value="1"/>
</dbReference>
<dbReference type="CDD" id="cd01146">
    <property type="entry name" value="FhuD"/>
    <property type="match status" value="1"/>
</dbReference>
<feature type="signal peptide" evidence="8">
    <location>
        <begin position="1"/>
        <end position="21"/>
    </location>
</feature>
<organism evidence="11 12">
    <name type="scientific">Staphylococcus condimenti</name>
    <dbReference type="NCBI Taxonomy" id="70255"/>
    <lineage>
        <taxon>Bacteria</taxon>
        <taxon>Bacillati</taxon>
        <taxon>Bacillota</taxon>
        <taxon>Bacilli</taxon>
        <taxon>Bacillales</taxon>
        <taxon>Staphylococcaceae</taxon>
        <taxon>Staphylococcus</taxon>
    </lineage>
</organism>
<feature type="region of interest" description="Disordered" evidence="7">
    <location>
        <begin position="25"/>
        <end position="48"/>
    </location>
</feature>
<accession>A0A143PDF3</accession>
<dbReference type="InterPro" id="IPR051313">
    <property type="entry name" value="Bact_iron-sidero_bind"/>
</dbReference>
<dbReference type="PROSITE" id="PS51257">
    <property type="entry name" value="PROKAR_LIPOPROTEIN"/>
    <property type="match status" value="1"/>
</dbReference>
<dbReference type="EMBL" id="RQTE01000148">
    <property type="protein sequence ID" value="RZI01721.1"/>
    <property type="molecule type" value="Genomic_DNA"/>
</dbReference>